<dbReference type="GO" id="GO:0008643">
    <property type="term" value="P:carbohydrate transport"/>
    <property type="evidence" value="ECO:0007669"/>
    <property type="project" value="InterPro"/>
</dbReference>
<feature type="transmembrane region" description="Helical" evidence="1">
    <location>
        <begin position="406"/>
        <end position="430"/>
    </location>
</feature>
<evidence type="ECO:0000313" key="3">
    <source>
        <dbReference type="Proteomes" id="UP000035722"/>
    </source>
</evidence>
<keyword evidence="1" id="KW-1133">Transmembrane helix</keyword>
<dbReference type="Pfam" id="PF13347">
    <property type="entry name" value="MFS_2"/>
    <property type="match status" value="1"/>
</dbReference>
<feature type="transmembrane region" description="Helical" evidence="1">
    <location>
        <begin position="233"/>
        <end position="255"/>
    </location>
</feature>
<evidence type="ECO:0000313" key="2">
    <source>
        <dbReference type="EMBL" id="CCQ44850.1"/>
    </source>
</evidence>
<feature type="transmembrane region" description="Helical" evidence="1">
    <location>
        <begin position="267"/>
        <end position="286"/>
    </location>
</feature>
<sequence length="449" mass="46870">MPQNKEAMKKISKLSVFGYGAGDAANSMIISTGNMFLLVYYTDVAGIGAAAAGTLLLVARIFNAFTDIAAGRIVDRVHSRRWGKFRPFLMFGFIPLLLSVAVFHVPDADPALKLLYAYCTYGLVCVAYSMVNVPYGCLVGAMTQDARDRARLGGARTIGGLSVGATLGFFIAPLLGAGHDMQQIFTWLTLAFAVVGSGLYVLTGAVCVERVAGSVPKVTLGQSIAALKANSPLVVLCLSSILFVTGTSATGAAQFFYLRDVLSRVDLFPVMAGAQVLITLTLAVLLPRPVARWGKRAVYSAGGALGVVGGVLVFLAPADAPWLGLAGLVLGLLASASVSILTWALIADTVEYGEWKTGVRVQGINYALLAATRKLGMGFGGGLVAFSLAWGGYVSGTAEQSDAATLAIRAAAGLLPGALVLAAVGIMYWYRLTDQKHAELVASLSRDAT</sequence>
<reference evidence="3" key="1">
    <citation type="journal article" date="2014" name="Genome Announc.">
        <title>Genome Sequence of Arthrobacter siccitolerans 4J27, a Xeroprotectant-Producing Desiccation-Tolerant Microorganism.</title>
        <authorList>
            <person name="Manzanera M."/>
            <person name="Santa-Cruz-Calvo L."/>
            <person name="Vilchez J.I."/>
            <person name="Garcia-Fontana C."/>
            <person name="Silva-Castro G.A."/>
            <person name="Calvo C."/>
            <person name="Gonzalez-Lopez J."/>
        </authorList>
    </citation>
    <scope>NUCLEOTIDE SEQUENCE [LARGE SCALE GENOMIC DNA]</scope>
    <source>
        <strain evidence="3">4J27</strain>
    </source>
</reference>
<dbReference type="NCBIfam" id="TIGR00792">
    <property type="entry name" value="gph"/>
    <property type="match status" value="1"/>
</dbReference>
<dbReference type="AlphaFoldDB" id="A0A024GY09"/>
<feature type="transmembrane region" description="Helical" evidence="1">
    <location>
        <begin position="298"/>
        <end position="316"/>
    </location>
</feature>
<comment type="caution">
    <text evidence="2">The sequence shown here is derived from an EMBL/GenBank/DDBJ whole genome shotgun (WGS) entry which is preliminary data.</text>
</comment>
<dbReference type="InterPro" id="IPR001927">
    <property type="entry name" value="Na/Gal_symport"/>
</dbReference>
<feature type="transmembrane region" description="Helical" evidence="1">
    <location>
        <begin position="322"/>
        <end position="346"/>
    </location>
</feature>
<dbReference type="SUPFAM" id="SSF103473">
    <property type="entry name" value="MFS general substrate transporter"/>
    <property type="match status" value="1"/>
</dbReference>
<dbReference type="GO" id="GO:0015293">
    <property type="term" value="F:symporter activity"/>
    <property type="evidence" value="ECO:0007669"/>
    <property type="project" value="InterPro"/>
</dbReference>
<dbReference type="Proteomes" id="UP000035722">
    <property type="component" value="Unassembled WGS sequence"/>
</dbReference>
<dbReference type="STRING" id="861266.ARTSIC4J27_780"/>
<dbReference type="EMBL" id="CAQI01000029">
    <property type="protein sequence ID" value="CCQ44850.1"/>
    <property type="molecule type" value="Genomic_DNA"/>
</dbReference>
<feature type="transmembrane region" description="Helical" evidence="1">
    <location>
        <begin position="21"/>
        <end position="41"/>
    </location>
</feature>
<dbReference type="PANTHER" id="PTHR11328:SF39">
    <property type="entry name" value="2,3-DIHYDROXYPROPANE-1-SULFONATE EXPORTER-RELATED"/>
    <property type="match status" value="1"/>
</dbReference>
<keyword evidence="1" id="KW-0812">Transmembrane</keyword>
<feature type="transmembrane region" description="Helical" evidence="1">
    <location>
        <begin position="85"/>
        <end position="103"/>
    </location>
</feature>
<proteinExistence type="predicted"/>
<dbReference type="GO" id="GO:0006814">
    <property type="term" value="P:sodium ion transport"/>
    <property type="evidence" value="ECO:0007669"/>
    <property type="project" value="InterPro"/>
</dbReference>
<dbReference type="Gene3D" id="1.20.1250.20">
    <property type="entry name" value="MFS general substrate transporter like domains"/>
    <property type="match status" value="2"/>
</dbReference>
<protein>
    <submittedName>
        <fullName evidence="2">Glucuronide carrier protein</fullName>
    </submittedName>
</protein>
<accession>A0A024GY09</accession>
<keyword evidence="1" id="KW-0472">Membrane</keyword>
<feature type="transmembrane region" description="Helical" evidence="1">
    <location>
        <begin position="115"/>
        <end position="138"/>
    </location>
</feature>
<feature type="transmembrane region" description="Helical" evidence="1">
    <location>
        <begin position="47"/>
        <end position="65"/>
    </location>
</feature>
<dbReference type="GO" id="GO:0005886">
    <property type="term" value="C:plasma membrane"/>
    <property type="evidence" value="ECO:0007669"/>
    <property type="project" value="TreeGrafter"/>
</dbReference>
<dbReference type="CDD" id="cd17332">
    <property type="entry name" value="MFS_MelB_like"/>
    <property type="match status" value="1"/>
</dbReference>
<feature type="transmembrane region" description="Helical" evidence="1">
    <location>
        <begin position="184"/>
        <end position="212"/>
    </location>
</feature>
<evidence type="ECO:0000256" key="1">
    <source>
        <dbReference type="SAM" id="Phobius"/>
    </source>
</evidence>
<dbReference type="InterPro" id="IPR039672">
    <property type="entry name" value="MFS_2"/>
</dbReference>
<keyword evidence="3" id="KW-1185">Reference proteome</keyword>
<organism evidence="2 3">
    <name type="scientific">Pseudarthrobacter siccitolerans</name>
    <dbReference type="NCBI Taxonomy" id="861266"/>
    <lineage>
        <taxon>Bacteria</taxon>
        <taxon>Bacillati</taxon>
        <taxon>Actinomycetota</taxon>
        <taxon>Actinomycetes</taxon>
        <taxon>Micrococcales</taxon>
        <taxon>Micrococcaceae</taxon>
        <taxon>Pseudarthrobacter</taxon>
    </lineage>
</organism>
<feature type="transmembrane region" description="Helical" evidence="1">
    <location>
        <begin position="375"/>
        <end position="394"/>
    </location>
</feature>
<dbReference type="PANTHER" id="PTHR11328">
    <property type="entry name" value="MAJOR FACILITATOR SUPERFAMILY DOMAIN-CONTAINING PROTEIN"/>
    <property type="match status" value="1"/>
</dbReference>
<name>A0A024GY09_9MICC</name>
<gene>
    <name evidence="2" type="primary">uidB</name>
    <name evidence="2" type="ORF">ARTSIC4J27_780</name>
</gene>
<feature type="transmembrane region" description="Helical" evidence="1">
    <location>
        <begin position="158"/>
        <end position="178"/>
    </location>
</feature>
<dbReference type="InterPro" id="IPR036259">
    <property type="entry name" value="MFS_trans_sf"/>
</dbReference>